<feature type="transmembrane region" description="Helical" evidence="1">
    <location>
        <begin position="21"/>
        <end position="44"/>
    </location>
</feature>
<sequence>MRWYADAPARRTRQVVADLLVLAWVVLWVLVGRWVFALVMTLAAPAEPLRDAGTSLRDRMDEVAAHVTEIPLVGDQLDAPFSGMSGVGADLVTAGDRLESSVRTVAWVVSLLSAGTPVLMVLLVWGLARVSWARRAARLGQGTGDPETVELLALRALVRQDPRRLQKTFPDPLAAFRSGDPESLRCLADLELAEVGLRARR</sequence>
<dbReference type="EMBL" id="BMEM01000001">
    <property type="protein sequence ID" value="GGF46952.1"/>
    <property type="molecule type" value="Genomic_DNA"/>
</dbReference>
<evidence type="ECO:0000313" key="3">
    <source>
        <dbReference type="Proteomes" id="UP000605670"/>
    </source>
</evidence>
<dbReference type="Proteomes" id="UP000605670">
    <property type="component" value="Unassembled WGS sequence"/>
</dbReference>
<protein>
    <recommendedName>
        <fullName evidence="4">Transmembrane protein</fullName>
    </recommendedName>
</protein>
<feature type="transmembrane region" description="Helical" evidence="1">
    <location>
        <begin position="105"/>
        <end position="128"/>
    </location>
</feature>
<evidence type="ECO:0008006" key="4">
    <source>
        <dbReference type="Google" id="ProtNLM"/>
    </source>
</evidence>
<comment type="caution">
    <text evidence="2">The sequence shown here is derived from an EMBL/GenBank/DDBJ whole genome shotgun (WGS) entry which is preliminary data.</text>
</comment>
<name>A0A917F473_9MICO</name>
<gene>
    <name evidence="2" type="ORF">GCM10011366_13390</name>
</gene>
<keyword evidence="1" id="KW-0472">Membrane</keyword>
<proteinExistence type="predicted"/>
<dbReference type="RefSeq" id="WP_188428943.1">
    <property type="nucleotide sequence ID" value="NZ_BAABKH010000005.1"/>
</dbReference>
<organism evidence="2 3">
    <name type="scientific">Ornithinimicrobium tianjinense</name>
    <dbReference type="NCBI Taxonomy" id="1195761"/>
    <lineage>
        <taxon>Bacteria</taxon>
        <taxon>Bacillati</taxon>
        <taxon>Actinomycetota</taxon>
        <taxon>Actinomycetes</taxon>
        <taxon>Micrococcales</taxon>
        <taxon>Ornithinimicrobiaceae</taxon>
        <taxon>Ornithinimicrobium</taxon>
    </lineage>
</organism>
<evidence type="ECO:0000256" key="1">
    <source>
        <dbReference type="SAM" id="Phobius"/>
    </source>
</evidence>
<dbReference type="AlphaFoldDB" id="A0A917F473"/>
<evidence type="ECO:0000313" key="2">
    <source>
        <dbReference type="EMBL" id="GGF46952.1"/>
    </source>
</evidence>
<keyword evidence="3" id="KW-1185">Reference proteome</keyword>
<accession>A0A917F473</accession>
<reference evidence="2" key="2">
    <citation type="submission" date="2020-09" db="EMBL/GenBank/DDBJ databases">
        <authorList>
            <person name="Sun Q."/>
            <person name="Zhou Y."/>
        </authorList>
    </citation>
    <scope>NUCLEOTIDE SEQUENCE</scope>
    <source>
        <strain evidence="2">CGMCC 1.12160</strain>
    </source>
</reference>
<reference evidence="2" key="1">
    <citation type="journal article" date="2014" name="Int. J. Syst. Evol. Microbiol.">
        <title>Complete genome sequence of Corynebacterium casei LMG S-19264T (=DSM 44701T), isolated from a smear-ripened cheese.</title>
        <authorList>
            <consortium name="US DOE Joint Genome Institute (JGI-PGF)"/>
            <person name="Walter F."/>
            <person name="Albersmeier A."/>
            <person name="Kalinowski J."/>
            <person name="Ruckert C."/>
        </authorList>
    </citation>
    <scope>NUCLEOTIDE SEQUENCE</scope>
    <source>
        <strain evidence="2">CGMCC 1.12160</strain>
    </source>
</reference>
<keyword evidence="1" id="KW-0812">Transmembrane</keyword>
<keyword evidence="1" id="KW-1133">Transmembrane helix</keyword>